<evidence type="ECO:0000313" key="14">
    <source>
        <dbReference type="Proteomes" id="UP000249300"/>
    </source>
</evidence>
<evidence type="ECO:0000256" key="7">
    <source>
        <dbReference type="ARBA" id="ARBA00022679"/>
    </source>
</evidence>
<dbReference type="PANTHER" id="PTHR30372">
    <property type="entry name" value="LIPID-A-DISACCHARIDE SYNTHASE"/>
    <property type="match status" value="1"/>
</dbReference>
<keyword evidence="4" id="KW-0444">Lipid biosynthesis</keyword>
<accession>A0A0A2FT23</accession>
<evidence type="ECO:0000256" key="8">
    <source>
        <dbReference type="ARBA" id="ARBA00023098"/>
    </source>
</evidence>
<dbReference type="SUPFAM" id="SSF53756">
    <property type="entry name" value="UDP-Glycosyltransferase/glycogen phosphorylase"/>
    <property type="match status" value="1"/>
</dbReference>
<reference evidence="11 13" key="1">
    <citation type="submission" date="2014-08" db="EMBL/GenBank/DDBJ databases">
        <title>Porphyromonas crevioricanis strain:COT-253_OH1447 Genome sequencing.</title>
        <authorList>
            <person name="Wallis C."/>
            <person name="Deusch O."/>
            <person name="O'Flynn C."/>
            <person name="Davis I."/>
            <person name="Jospin G."/>
            <person name="Darling A.E."/>
            <person name="Coil D.A."/>
            <person name="Alexiev A."/>
            <person name="Horsfall A."/>
            <person name="Kirkwood N."/>
            <person name="Harris S."/>
            <person name="Eisen J.A."/>
        </authorList>
    </citation>
    <scope>NUCLEOTIDE SEQUENCE [LARGE SCALE GENOMIC DNA]</scope>
    <source>
        <strain evidence="13">COT-253 OH1447</strain>
        <strain evidence="11">COT-253_OH1447</strain>
    </source>
</reference>
<keyword evidence="5" id="KW-0441">Lipid A biosynthesis</keyword>
<dbReference type="EMBL" id="JQJC01000028">
    <property type="protein sequence ID" value="KGN93200.1"/>
    <property type="molecule type" value="Genomic_DNA"/>
</dbReference>
<evidence type="ECO:0000313" key="11">
    <source>
        <dbReference type="EMBL" id="KGN93200.1"/>
    </source>
</evidence>
<dbReference type="GO" id="GO:0016020">
    <property type="term" value="C:membrane"/>
    <property type="evidence" value="ECO:0007669"/>
    <property type="project" value="GOC"/>
</dbReference>
<dbReference type="GO" id="GO:0005543">
    <property type="term" value="F:phospholipid binding"/>
    <property type="evidence" value="ECO:0007669"/>
    <property type="project" value="TreeGrafter"/>
</dbReference>
<protein>
    <recommendedName>
        <fullName evidence="3 10">Lipid-A-disaccharide synthase</fullName>
        <ecNumber evidence="2 10">2.4.1.182</ecNumber>
    </recommendedName>
</protein>
<dbReference type="AlphaFoldDB" id="A0A0A2FT23"/>
<dbReference type="PANTHER" id="PTHR30372:SF4">
    <property type="entry name" value="LIPID-A-DISACCHARIDE SYNTHASE, MITOCHONDRIAL-RELATED"/>
    <property type="match status" value="1"/>
</dbReference>
<evidence type="ECO:0000256" key="2">
    <source>
        <dbReference type="ARBA" id="ARBA00012687"/>
    </source>
</evidence>
<comment type="function">
    <text evidence="1">Condensation of UDP-2,3-diacylglucosamine and 2,3-diacylglucosamine-1-phosphate to form lipid A disaccharide, a precursor of lipid A, a phosphorylated glycolipid that anchors the lipopolysaccharide to the outer membrane of the cell.</text>
</comment>
<evidence type="ECO:0000256" key="3">
    <source>
        <dbReference type="ARBA" id="ARBA00020902"/>
    </source>
</evidence>
<evidence type="ECO:0000256" key="4">
    <source>
        <dbReference type="ARBA" id="ARBA00022516"/>
    </source>
</evidence>
<dbReference type="RefSeq" id="WP_023940794.1">
    <property type="nucleotide sequence ID" value="NZ_JQJB01000013.1"/>
</dbReference>
<evidence type="ECO:0000256" key="5">
    <source>
        <dbReference type="ARBA" id="ARBA00022556"/>
    </source>
</evidence>
<sequence length="381" mass="42588">MKYFLVAGEASGDLHASNLMRAILRLDPQASFMYTGGDAMAEVAGTAPLVHYREMAYMGFVQVLLHMSQIRAIATKVQQAMLTFSPDVVIPVDYGGFNLRYILPFAHSQHFYVAYYIVPKVWAWRRHRLKSLARYTDLGLCILPFEPKVFTPHNLSVTYVGNPCMDALSTCLEAPRPTLSDLGLDPTDERPIVALLAGSRKQELKENLPVMLKVAERYPHIHFVLAGAPGLSSSDYASYLRETSVSLIFGKTYPLLRVARAALVTSGTATLETALLGCPQVVCYRFVGLRAANWIFDYLFPIRYFSLVNLIMDRPVVRELLSADCTPETVARELDLLLPDTPERNRMLGEYDQLKQKIGAPGCSDRAAAEIIRNMKAYKVV</sequence>
<dbReference type="EC" id="2.4.1.182" evidence="2 10"/>
<dbReference type="Pfam" id="PF02684">
    <property type="entry name" value="LpxB"/>
    <property type="match status" value="1"/>
</dbReference>
<dbReference type="GO" id="GO:0008915">
    <property type="term" value="F:lipid-A-disaccharide synthase activity"/>
    <property type="evidence" value="ECO:0007669"/>
    <property type="project" value="UniProtKB-UniRule"/>
</dbReference>
<evidence type="ECO:0000256" key="10">
    <source>
        <dbReference type="NCBIfam" id="TIGR00215"/>
    </source>
</evidence>
<keyword evidence="6 12" id="KW-0328">Glycosyltransferase</keyword>
<evidence type="ECO:0000256" key="1">
    <source>
        <dbReference type="ARBA" id="ARBA00002056"/>
    </source>
</evidence>
<keyword evidence="7 12" id="KW-0808">Transferase</keyword>
<gene>
    <name evidence="12" type="primary">lpxB</name>
    <name evidence="11" type="ORF">HQ38_09370</name>
    <name evidence="12" type="ORF">NCTC12858_01592</name>
</gene>
<dbReference type="NCBIfam" id="TIGR00215">
    <property type="entry name" value="lpxB"/>
    <property type="match status" value="1"/>
</dbReference>
<comment type="catalytic activity">
    <reaction evidence="9">
        <text>a lipid X + a UDP-2-N,3-O-bis[(3R)-3-hydroxyacyl]-alpha-D-glucosamine = a lipid A disaccharide + UDP + H(+)</text>
        <dbReference type="Rhea" id="RHEA:67828"/>
        <dbReference type="ChEBI" id="CHEBI:15378"/>
        <dbReference type="ChEBI" id="CHEBI:58223"/>
        <dbReference type="ChEBI" id="CHEBI:137748"/>
        <dbReference type="ChEBI" id="CHEBI:176338"/>
        <dbReference type="ChEBI" id="CHEBI:176343"/>
        <dbReference type="EC" id="2.4.1.182"/>
    </reaction>
</comment>
<dbReference type="OrthoDB" id="9801642at2"/>
<dbReference type="InterPro" id="IPR003835">
    <property type="entry name" value="Glyco_trans_19"/>
</dbReference>
<name>A0A0A2FT23_9PORP</name>
<keyword evidence="14" id="KW-1185">Reference proteome</keyword>
<dbReference type="eggNOG" id="COG0763">
    <property type="taxonomic scope" value="Bacteria"/>
</dbReference>
<evidence type="ECO:0000313" key="12">
    <source>
        <dbReference type="EMBL" id="SQH73726.1"/>
    </source>
</evidence>
<evidence type="ECO:0000256" key="9">
    <source>
        <dbReference type="ARBA" id="ARBA00048975"/>
    </source>
</evidence>
<keyword evidence="8" id="KW-0443">Lipid metabolism</keyword>
<reference evidence="12 14" key="2">
    <citation type="submission" date="2018-06" db="EMBL/GenBank/DDBJ databases">
        <authorList>
            <consortium name="Pathogen Informatics"/>
            <person name="Doyle S."/>
        </authorList>
    </citation>
    <scope>NUCLEOTIDE SEQUENCE [LARGE SCALE GENOMIC DNA]</scope>
    <source>
        <strain evidence="12 14">NCTC12858</strain>
    </source>
</reference>
<evidence type="ECO:0000313" key="13">
    <source>
        <dbReference type="Proteomes" id="UP000030136"/>
    </source>
</evidence>
<organism evidence="12 14">
    <name type="scientific">Porphyromonas crevioricanis</name>
    <dbReference type="NCBI Taxonomy" id="393921"/>
    <lineage>
        <taxon>Bacteria</taxon>
        <taxon>Pseudomonadati</taxon>
        <taxon>Bacteroidota</taxon>
        <taxon>Bacteroidia</taxon>
        <taxon>Bacteroidales</taxon>
        <taxon>Porphyromonadaceae</taxon>
        <taxon>Porphyromonas</taxon>
    </lineage>
</organism>
<dbReference type="EMBL" id="LS483447">
    <property type="protein sequence ID" value="SQH73726.1"/>
    <property type="molecule type" value="Genomic_DNA"/>
</dbReference>
<dbReference type="GO" id="GO:0009245">
    <property type="term" value="P:lipid A biosynthetic process"/>
    <property type="evidence" value="ECO:0007669"/>
    <property type="project" value="UniProtKB-UniRule"/>
</dbReference>
<proteinExistence type="predicted"/>
<dbReference type="Proteomes" id="UP000249300">
    <property type="component" value="Chromosome 1"/>
</dbReference>
<dbReference type="Proteomes" id="UP000030136">
    <property type="component" value="Unassembled WGS sequence"/>
</dbReference>
<dbReference type="STRING" id="393921.HQ45_08140"/>
<evidence type="ECO:0000256" key="6">
    <source>
        <dbReference type="ARBA" id="ARBA00022676"/>
    </source>
</evidence>
<dbReference type="KEGG" id="pcre:NCTC12858_01592"/>